<accession>A0ABM1T8H6</accession>
<name>A0ABM1T8H6_LIMPO</name>
<dbReference type="RefSeq" id="XP_022252182.1">
    <property type="nucleotide sequence ID" value="XM_022396474.1"/>
</dbReference>
<protein>
    <submittedName>
        <fullName evidence="2">Uncharacterized protein LOC106468169</fullName>
    </submittedName>
</protein>
<reference evidence="2" key="1">
    <citation type="submission" date="2025-08" db="UniProtKB">
        <authorList>
            <consortium name="RefSeq"/>
        </authorList>
    </citation>
    <scope>IDENTIFICATION</scope>
    <source>
        <tissue evidence="2">Muscle</tissue>
    </source>
</reference>
<evidence type="ECO:0000313" key="2">
    <source>
        <dbReference type="RefSeq" id="XP_022252182.1"/>
    </source>
</evidence>
<gene>
    <name evidence="2" type="primary">LOC106468169</name>
</gene>
<dbReference type="GeneID" id="106468169"/>
<dbReference type="Gene3D" id="2.20.20.160">
    <property type="match status" value="1"/>
</dbReference>
<keyword evidence="1" id="KW-1185">Reference proteome</keyword>
<evidence type="ECO:0000313" key="1">
    <source>
        <dbReference type="Proteomes" id="UP000694941"/>
    </source>
</evidence>
<sequence length="189" mass="20897">MVITTTPQINSNTVLPSLSTPSPDVPSLPECAPQQVCNAMFLRRNQTQTLCNCPSSFPSPCSASHDHRDGHTVPLVTDKQGQVLTMLKVCDATLTIRICNAPRDWMLLALQSMRTGKAHYLLICQCPTLGGLLGPISHEKPPYANIPGLRVYGMICSQEGRGARKSNNRYPEVPWNRILDFVNNWSIKI</sequence>
<proteinExistence type="predicted"/>
<dbReference type="Proteomes" id="UP000694941">
    <property type="component" value="Unplaced"/>
</dbReference>
<organism evidence="1 2">
    <name type="scientific">Limulus polyphemus</name>
    <name type="common">Atlantic horseshoe crab</name>
    <dbReference type="NCBI Taxonomy" id="6850"/>
    <lineage>
        <taxon>Eukaryota</taxon>
        <taxon>Metazoa</taxon>
        <taxon>Ecdysozoa</taxon>
        <taxon>Arthropoda</taxon>
        <taxon>Chelicerata</taxon>
        <taxon>Merostomata</taxon>
        <taxon>Xiphosura</taxon>
        <taxon>Limulidae</taxon>
        <taxon>Limulus</taxon>
    </lineage>
</organism>